<comment type="caution">
    <text evidence="2">The sequence shown here is derived from an EMBL/GenBank/DDBJ whole genome shotgun (WGS) entry which is preliminary data.</text>
</comment>
<protein>
    <submittedName>
        <fullName evidence="2">Uncharacterized protein</fullName>
    </submittedName>
</protein>
<name>A0ABS4PFR2_9GAMM</name>
<dbReference type="Proteomes" id="UP001195624">
    <property type="component" value="Unassembled WGS sequence"/>
</dbReference>
<reference evidence="3" key="1">
    <citation type="submission" date="2023-07" db="EMBL/GenBank/DDBJ databases">
        <title>Genome mining of underrepresented organisms for secondary metabolites.</title>
        <authorList>
            <person name="D'Agostino P.M."/>
        </authorList>
    </citation>
    <scope>NUCLEOTIDE SEQUENCE [LARGE SCALE GENOMIC DNA]</scope>
    <source>
        <strain evidence="3">WS4403</strain>
    </source>
</reference>
<sequence>MITDNNNKYLAGHYLSMPDLSSSPAPKHFLTELRRTLSVPDNLLSFALPPAEISAHSVLADTLTLTKNISCQQLYFLAEYKPRGINKEHADYIVINMPDDIHSSSPLAGRNNNYLHENGTSVKEETHIAMPEDAISQNAQGLNYLSSASCVRRLDSLQRHGRNFGLALSRNLVSVAIPTALREYVAKNLLPVLLKNAPVSASITMGAIAIAMPVALQLAGIARDLHAGTQTAASLSARLANIALITGAGSALVATAGIALAANALIAAVFIYVPLRDTAQYFLQLSDNSKPGLNLEACGESAIAYSGNQMLVSEGMTLLVRALEPLLGNAVATMLGKAIINTIGETADEMTYRGLSAQAQHNTAVSFDLRVRPLHEINYQTATDRLLTTVAARASQFSSVYSGVNAVPFADVFKSMVIGLMLGVGYIPFFYCHAQAAEPQPGARHDSESGC</sequence>
<dbReference type="EMBL" id="JAGGMQ010000001">
    <property type="protein sequence ID" value="MBP2171465.1"/>
    <property type="molecule type" value="Genomic_DNA"/>
</dbReference>
<proteinExistence type="predicted"/>
<evidence type="ECO:0000256" key="1">
    <source>
        <dbReference type="SAM" id="Phobius"/>
    </source>
</evidence>
<keyword evidence="1" id="KW-0472">Membrane</keyword>
<evidence type="ECO:0000313" key="3">
    <source>
        <dbReference type="Proteomes" id="UP001195624"/>
    </source>
</evidence>
<gene>
    <name evidence="2" type="ORF">J2125_004657</name>
</gene>
<feature type="transmembrane region" description="Helical" evidence="1">
    <location>
        <begin position="242"/>
        <end position="275"/>
    </location>
</feature>
<keyword evidence="1" id="KW-1133">Transmembrane helix</keyword>
<dbReference type="RefSeq" id="WP_017798909.1">
    <property type="nucleotide sequence ID" value="NZ_JAGGMQ010000001.1"/>
</dbReference>
<organism evidence="2 3">
    <name type="scientific">Winslowiella toletana</name>
    <dbReference type="NCBI Taxonomy" id="92490"/>
    <lineage>
        <taxon>Bacteria</taxon>
        <taxon>Pseudomonadati</taxon>
        <taxon>Pseudomonadota</taxon>
        <taxon>Gammaproteobacteria</taxon>
        <taxon>Enterobacterales</taxon>
        <taxon>Erwiniaceae</taxon>
        <taxon>Winslowiella</taxon>
    </lineage>
</organism>
<accession>A0ABS4PFR2</accession>
<keyword evidence="3" id="KW-1185">Reference proteome</keyword>
<evidence type="ECO:0000313" key="2">
    <source>
        <dbReference type="EMBL" id="MBP2171465.1"/>
    </source>
</evidence>
<keyword evidence="1" id="KW-0812">Transmembrane</keyword>
<feature type="transmembrane region" description="Helical" evidence="1">
    <location>
        <begin position="201"/>
        <end position="221"/>
    </location>
</feature>